<dbReference type="EC" id="2.3.1.199" evidence="10"/>
<dbReference type="AlphaFoldDB" id="A0A8B8G2T9"/>
<keyword evidence="11" id="KW-1185">Reference proteome</keyword>
<dbReference type="InterPro" id="IPR002076">
    <property type="entry name" value="ELO_fam"/>
</dbReference>
<dbReference type="GO" id="GO:0030148">
    <property type="term" value="P:sphingolipid biosynthetic process"/>
    <property type="evidence" value="ECO:0007669"/>
    <property type="project" value="TreeGrafter"/>
</dbReference>
<dbReference type="InterPro" id="IPR030457">
    <property type="entry name" value="ELO_CS"/>
</dbReference>
<evidence type="ECO:0000256" key="3">
    <source>
        <dbReference type="ARBA" id="ARBA00022679"/>
    </source>
</evidence>
<evidence type="ECO:0000256" key="1">
    <source>
        <dbReference type="ARBA" id="ARBA00004141"/>
    </source>
</evidence>
<feature type="transmembrane region" description="Helical" evidence="10">
    <location>
        <begin position="237"/>
        <end position="255"/>
    </location>
</feature>
<evidence type="ECO:0000256" key="2">
    <source>
        <dbReference type="ARBA" id="ARBA00022516"/>
    </source>
</evidence>
<keyword evidence="4 10" id="KW-0812">Transmembrane</keyword>
<comment type="catalytic activity">
    <reaction evidence="10">
        <text>a very-long-chain acyl-CoA + malonyl-CoA + H(+) = a very-long-chain 3-oxoacyl-CoA + CO2 + CoA</text>
        <dbReference type="Rhea" id="RHEA:32727"/>
        <dbReference type="ChEBI" id="CHEBI:15378"/>
        <dbReference type="ChEBI" id="CHEBI:16526"/>
        <dbReference type="ChEBI" id="CHEBI:57287"/>
        <dbReference type="ChEBI" id="CHEBI:57384"/>
        <dbReference type="ChEBI" id="CHEBI:90725"/>
        <dbReference type="ChEBI" id="CHEBI:90736"/>
        <dbReference type="EC" id="2.3.1.199"/>
    </reaction>
</comment>
<keyword evidence="8 10" id="KW-0472">Membrane</keyword>
<keyword evidence="7 10" id="KW-0443">Lipid metabolism</keyword>
<dbReference type="GeneID" id="112688101"/>
<reference evidence="12" key="1">
    <citation type="submission" date="2025-08" db="UniProtKB">
        <authorList>
            <consortium name="RefSeq"/>
        </authorList>
    </citation>
    <scope>IDENTIFICATION</scope>
    <source>
        <tissue evidence="12">Whole body</tissue>
    </source>
</reference>
<keyword evidence="9 10" id="KW-0275">Fatty acid biosynthesis</keyword>
<dbReference type="GO" id="GO:0005789">
    <property type="term" value="C:endoplasmic reticulum membrane"/>
    <property type="evidence" value="ECO:0007669"/>
    <property type="project" value="TreeGrafter"/>
</dbReference>
<evidence type="ECO:0000256" key="9">
    <source>
        <dbReference type="ARBA" id="ARBA00023160"/>
    </source>
</evidence>
<keyword evidence="3 10" id="KW-0808">Transferase</keyword>
<dbReference type="Pfam" id="PF01151">
    <property type="entry name" value="ELO"/>
    <property type="match status" value="1"/>
</dbReference>
<feature type="transmembrane region" description="Helical" evidence="10">
    <location>
        <begin position="59"/>
        <end position="81"/>
    </location>
</feature>
<dbReference type="Proteomes" id="UP000694846">
    <property type="component" value="Unplaced"/>
</dbReference>
<evidence type="ECO:0000256" key="5">
    <source>
        <dbReference type="ARBA" id="ARBA00022832"/>
    </source>
</evidence>
<sequence>MINRKISVLMLTIMSNVTDTQSYLNGIVNEFKLYILNAIEEEIKYDDEIDSWPLMNKPWYILTILLMYLVFVLDIGPKFMANRKPMNIKSIMLIYNATQTIYNAWLVCWFIFLPGTFDYVWNHSCYSDPGPYGRYLINQLYKAMWYYFISKIADFSDTIFFVLRKKQSQVTFLHVYHHVNMAFSSWFHLRFIKSEQIAVGGIINTIVHTIMYSYYFLSALGPQVKKYLFWKKYLTGLQIFQFVMIIFYVFGLFIFDCKFPKLFMMYVIIDLIVFLHLFMIFYKKTYVKKIKT</sequence>
<name>A0A8B8G2T9_9HEMI</name>
<dbReference type="OrthoDB" id="6624222at2759"/>
<dbReference type="PANTHER" id="PTHR11157:SF103">
    <property type="entry name" value="ELONGATION OF VERY LONG CHAIN FATTY ACIDS PROTEIN"/>
    <property type="match status" value="1"/>
</dbReference>
<accession>A0A8B8G2T9</accession>
<evidence type="ECO:0000256" key="4">
    <source>
        <dbReference type="ARBA" id="ARBA00022692"/>
    </source>
</evidence>
<dbReference type="GO" id="GO:0019367">
    <property type="term" value="P:fatty acid elongation, saturated fatty acid"/>
    <property type="evidence" value="ECO:0007669"/>
    <property type="project" value="TreeGrafter"/>
</dbReference>
<evidence type="ECO:0000256" key="10">
    <source>
        <dbReference type="RuleBase" id="RU361115"/>
    </source>
</evidence>
<evidence type="ECO:0000313" key="12">
    <source>
        <dbReference type="RefSeq" id="XP_025416911.1"/>
    </source>
</evidence>
<protein>
    <recommendedName>
        <fullName evidence="10">Elongation of very long chain fatty acids protein</fullName>
        <ecNumber evidence="10">2.3.1.199</ecNumber>
    </recommendedName>
    <alternativeName>
        <fullName evidence="10">Very-long-chain 3-oxoacyl-CoA synthase</fullName>
    </alternativeName>
</protein>
<comment type="subcellular location">
    <subcellularLocation>
        <location evidence="1">Membrane</location>
        <topology evidence="1">Multi-pass membrane protein</topology>
    </subcellularLocation>
</comment>
<dbReference type="GO" id="GO:0034625">
    <property type="term" value="P:fatty acid elongation, monounsaturated fatty acid"/>
    <property type="evidence" value="ECO:0007669"/>
    <property type="project" value="TreeGrafter"/>
</dbReference>
<evidence type="ECO:0000256" key="8">
    <source>
        <dbReference type="ARBA" id="ARBA00023136"/>
    </source>
</evidence>
<dbReference type="GO" id="GO:0034626">
    <property type="term" value="P:fatty acid elongation, polyunsaturated fatty acid"/>
    <property type="evidence" value="ECO:0007669"/>
    <property type="project" value="TreeGrafter"/>
</dbReference>
<proteinExistence type="inferred from homology"/>
<comment type="similarity">
    <text evidence="10">Belongs to the ELO family.</text>
</comment>
<organism evidence="11 12">
    <name type="scientific">Sipha flava</name>
    <name type="common">yellow sugarcane aphid</name>
    <dbReference type="NCBI Taxonomy" id="143950"/>
    <lineage>
        <taxon>Eukaryota</taxon>
        <taxon>Metazoa</taxon>
        <taxon>Ecdysozoa</taxon>
        <taxon>Arthropoda</taxon>
        <taxon>Hexapoda</taxon>
        <taxon>Insecta</taxon>
        <taxon>Pterygota</taxon>
        <taxon>Neoptera</taxon>
        <taxon>Paraneoptera</taxon>
        <taxon>Hemiptera</taxon>
        <taxon>Sternorrhyncha</taxon>
        <taxon>Aphidomorpha</taxon>
        <taxon>Aphidoidea</taxon>
        <taxon>Aphididae</taxon>
        <taxon>Sipha</taxon>
    </lineage>
</organism>
<dbReference type="GO" id="GO:0009922">
    <property type="term" value="F:fatty acid elongase activity"/>
    <property type="evidence" value="ECO:0007669"/>
    <property type="project" value="UniProtKB-EC"/>
</dbReference>
<gene>
    <name evidence="12" type="primary">LOC112688101</name>
</gene>
<evidence type="ECO:0000256" key="7">
    <source>
        <dbReference type="ARBA" id="ARBA00023098"/>
    </source>
</evidence>
<keyword evidence="2 10" id="KW-0444">Lipid biosynthesis</keyword>
<feature type="transmembrane region" description="Helical" evidence="10">
    <location>
        <begin position="93"/>
        <end position="112"/>
    </location>
</feature>
<keyword evidence="6 10" id="KW-1133">Transmembrane helix</keyword>
<evidence type="ECO:0000256" key="6">
    <source>
        <dbReference type="ARBA" id="ARBA00022989"/>
    </source>
</evidence>
<dbReference type="RefSeq" id="XP_025416911.1">
    <property type="nucleotide sequence ID" value="XM_025561126.1"/>
</dbReference>
<dbReference type="PANTHER" id="PTHR11157">
    <property type="entry name" value="FATTY ACID ACYL TRANSFERASE-RELATED"/>
    <property type="match status" value="1"/>
</dbReference>
<dbReference type="PROSITE" id="PS01188">
    <property type="entry name" value="ELO"/>
    <property type="match status" value="1"/>
</dbReference>
<dbReference type="GO" id="GO:0042761">
    <property type="term" value="P:very long-chain fatty acid biosynthetic process"/>
    <property type="evidence" value="ECO:0007669"/>
    <property type="project" value="TreeGrafter"/>
</dbReference>
<feature type="transmembrane region" description="Helical" evidence="10">
    <location>
        <begin position="262"/>
        <end position="282"/>
    </location>
</feature>
<keyword evidence="5 10" id="KW-0276">Fatty acid metabolism</keyword>
<feature type="transmembrane region" description="Helical" evidence="10">
    <location>
        <begin position="144"/>
        <end position="163"/>
    </location>
</feature>
<evidence type="ECO:0000313" key="11">
    <source>
        <dbReference type="Proteomes" id="UP000694846"/>
    </source>
</evidence>
<feature type="transmembrane region" description="Helical" evidence="10">
    <location>
        <begin position="197"/>
        <end position="217"/>
    </location>
</feature>